<dbReference type="InterPro" id="IPR016181">
    <property type="entry name" value="Acyl_CoA_acyltransferase"/>
</dbReference>
<evidence type="ECO:0000313" key="3">
    <source>
        <dbReference type="Proteomes" id="UP000321291"/>
    </source>
</evidence>
<gene>
    <name evidence="2" type="ORF">FSB73_08245</name>
</gene>
<feature type="domain" description="N-acetyltransferase" evidence="1">
    <location>
        <begin position="8"/>
        <end position="95"/>
    </location>
</feature>
<name>A0A5B8VKV0_9BACT</name>
<keyword evidence="3" id="KW-1185">Reference proteome</keyword>
<dbReference type="InterPro" id="IPR031165">
    <property type="entry name" value="GNAT_YJDJ"/>
</dbReference>
<dbReference type="KEGG" id="agi:FSB73_08245"/>
<dbReference type="EMBL" id="CP042434">
    <property type="protein sequence ID" value="QEC71651.1"/>
    <property type="molecule type" value="Genomic_DNA"/>
</dbReference>
<dbReference type="Proteomes" id="UP000321291">
    <property type="component" value="Chromosome"/>
</dbReference>
<dbReference type="RefSeq" id="WP_146781028.1">
    <property type="nucleotide sequence ID" value="NZ_CP042434.1"/>
</dbReference>
<evidence type="ECO:0000259" key="1">
    <source>
        <dbReference type="PROSITE" id="PS51729"/>
    </source>
</evidence>
<dbReference type="PANTHER" id="PTHR31435">
    <property type="entry name" value="PROTEIN NATD1"/>
    <property type="match status" value="1"/>
</dbReference>
<reference evidence="2 3" key="1">
    <citation type="journal article" date="2017" name="Int. J. Syst. Evol. Microbiol.">
        <title>Arachidicoccus ginsenosidivorans sp. nov., with ginsenoside-converting activity isolated from ginseng cultivating soil.</title>
        <authorList>
            <person name="Siddiqi M.Z."/>
            <person name="Aslam Z."/>
            <person name="Im W.T."/>
        </authorList>
    </citation>
    <scope>NUCLEOTIDE SEQUENCE [LARGE SCALE GENOMIC DNA]</scope>
    <source>
        <strain evidence="2 3">Gsoil 809</strain>
    </source>
</reference>
<dbReference type="Pfam" id="PF14542">
    <property type="entry name" value="Acetyltransf_CG"/>
    <property type="match status" value="1"/>
</dbReference>
<dbReference type="OrthoDB" id="1120671at2"/>
<organism evidence="2 3">
    <name type="scientific">Arachidicoccus ginsenosidivorans</name>
    <dbReference type="NCBI Taxonomy" id="496057"/>
    <lineage>
        <taxon>Bacteria</taxon>
        <taxon>Pseudomonadati</taxon>
        <taxon>Bacteroidota</taxon>
        <taxon>Chitinophagia</taxon>
        <taxon>Chitinophagales</taxon>
        <taxon>Chitinophagaceae</taxon>
        <taxon>Arachidicoccus</taxon>
    </lineage>
</organism>
<dbReference type="PANTHER" id="PTHR31435:SF10">
    <property type="entry name" value="BSR4717 PROTEIN"/>
    <property type="match status" value="1"/>
</dbReference>
<protein>
    <submittedName>
        <fullName evidence="2">N-acetyltransferase</fullName>
    </submittedName>
</protein>
<keyword evidence="2" id="KW-0808">Transferase</keyword>
<dbReference type="Gene3D" id="3.40.630.30">
    <property type="match status" value="1"/>
</dbReference>
<dbReference type="AlphaFoldDB" id="A0A5B8VKV0"/>
<dbReference type="InterPro" id="IPR045057">
    <property type="entry name" value="Gcn5-rel_NAT"/>
</dbReference>
<accession>A0A5B8VKV0</accession>
<dbReference type="GO" id="GO:0016740">
    <property type="term" value="F:transferase activity"/>
    <property type="evidence" value="ECO:0007669"/>
    <property type="project" value="UniProtKB-KW"/>
</dbReference>
<proteinExistence type="predicted"/>
<evidence type="ECO:0000313" key="2">
    <source>
        <dbReference type="EMBL" id="QEC71651.1"/>
    </source>
</evidence>
<sequence>MERTAVVLQDNGFGETLLFSDDAIAGKMDISVADNLLTVYHTEVGDAYGGKGYGKILLQAMVDYARTNKLKVRPLCPFVHAQFKRHESDYQDIWLREDA</sequence>
<dbReference type="SUPFAM" id="SSF55729">
    <property type="entry name" value="Acyl-CoA N-acyltransferases (Nat)"/>
    <property type="match status" value="1"/>
</dbReference>
<dbReference type="PROSITE" id="PS51729">
    <property type="entry name" value="GNAT_YJDJ"/>
    <property type="match status" value="1"/>
</dbReference>